<dbReference type="InterPro" id="IPR010802">
    <property type="entry name" value="DUF1400"/>
</dbReference>
<dbReference type="GO" id="GO:0016787">
    <property type="term" value="F:hydrolase activity"/>
    <property type="evidence" value="ECO:0007669"/>
    <property type="project" value="UniProtKB-KW"/>
</dbReference>
<accession>A0A8K1ZY00</accession>
<dbReference type="AlphaFoldDB" id="A0A8K1ZY00"/>
<dbReference type="RefSeq" id="WP_161824187.1">
    <property type="nucleotide sequence ID" value="NZ_WVIC01000005.1"/>
</dbReference>
<organism evidence="2 3">
    <name type="scientific">Petrachloros mirabilis ULC683</name>
    <dbReference type="NCBI Taxonomy" id="2781853"/>
    <lineage>
        <taxon>Bacteria</taxon>
        <taxon>Bacillati</taxon>
        <taxon>Cyanobacteriota</taxon>
        <taxon>Cyanophyceae</taxon>
        <taxon>Synechococcales</taxon>
        <taxon>Petrachlorosaceae</taxon>
        <taxon>Petrachloros</taxon>
        <taxon>Petrachloros mirabilis</taxon>
    </lineage>
</organism>
<gene>
    <name evidence="2" type="ORF">GS597_04185</name>
</gene>
<comment type="caution">
    <text evidence="2">The sequence shown here is derived from an EMBL/GenBank/DDBJ whole genome shotgun (WGS) entry which is preliminary data.</text>
</comment>
<dbReference type="Pfam" id="PF07176">
    <property type="entry name" value="DUF1400"/>
    <property type="match status" value="1"/>
</dbReference>
<keyword evidence="3" id="KW-1185">Reference proteome</keyword>
<dbReference type="Proteomes" id="UP000607397">
    <property type="component" value="Unassembled WGS sequence"/>
</dbReference>
<feature type="domain" description="DUF1400" evidence="1">
    <location>
        <begin position="30"/>
        <end position="155"/>
    </location>
</feature>
<name>A0A8K1ZY00_9CYAN</name>
<evidence type="ECO:0000259" key="1">
    <source>
        <dbReference type="Pfam" id="PF07176"/>
    </source>
</evidence>
<sequence length="179" mass="18953">MLTGLKHWLVGISGTLMVLGVGATTQPSVAAEKISIFYGPFGRSVSVSDLRQFAETEVAPPDLAALLRLVSTEQRASLLKGLQTKFPFDVRATDQLLRSPLGEPLLNQVAEVTRLPGGAEKQAMRGALIVAAASPEGLGVITFLEAYPTPTMTVDLRKALQLLESTDGLGTLLQQGLGQ</sequence>
<keyword evidence="2" id="KW-0378">Hydrolase</keyword>
<reference evidence="2" key="1">
    <citation type="submission" date="2019-12" db="EMBL/GenBank/DDBJ databases">
        <title>High-Quality draft genome sequences of three cyanobacteria isolated from the limestone walls of the Old Cathedral of Coimbra.</title>
        <authorList>
            <person name="Tiago I."/>
            <person name="Soares F."/>
            <person name="Portugal A."/>
        </authorList>
    </citation>
    <scope>NUCLEOTIDE SEQUENCE [LARGE SCALE GENOMIC DNA]</scope>
    <source>
        <strain evidence="2">C</strain>
    </source>
</reference>
<evidence type="ECO:0000313" key="3">
    <source>
        <dbReference type="Proteomes" id="UP000607397"/>
    </source>
</evidence>
<proteinExistence type="predicted"/>
<dbReference type="EMBL" id="WVIC01000005">
    <property type="protein sequence ID" value="NCJ05722.1"/>
    <property type="molecule type" value="Genomic_DNA"/>
</dbReference>
<protein>
    <submittedName>
        <fullName evidence="2">Alpha/beta hydrolase</fullName>
    </submittedName>
</protein>
<evidence type="ECO:0000313" key="2">
    <source>
        <dbReference type="EMBL" id="NCJ05722.1"/>
    </source>
</evidence>